<reference evidence="2" key="1">
    <citation type="journal article" date="2014" name="Int. J. Syst. Evol. Microbiol.">
        <title>Complete genome sequence of Corynebacterium casei LMG S-19264T (=DSM 44701T), isolated from a smear-ripened cheese.</title>
        <authorList>
            <consortium name="US DOE Joint Genome Institute (JGI-PGF)"/>
            <person name="Walter F."/>
            <person name="Albersmeier A."/>
            <person name="Kalinowski J."/>
            <person name="Ruckert C."/>
        </authorList>
    </citation>
    <scope>NUCLEOTIDE SEQUENCE</scope>
    <source>
        <strain evidence="2">JCM 4477</strain>
    </source>
</reference>
<dbReference type="Proteomes" id="UP000630718">
    <property type="component" value="Unassembled WGS sequence"/>
</dbReference>
<feature type="region of interest" description="Disordered" evidence="1">
    <location>
        <begin position="100"/>
        <end position="186"/>
    </location>
</feature>
<sequence length="186" mass="19930">MAGAITASESSWTAPFPAADGAAVRISKSAADRTSDHLGPSLALQPRKRLRKDAVLIVDDTLLPTRDRAVAEQSRNYRYSTDHQVVIDADTRLVVAVGRPVSGNRDDKPGGEPVWGGRAEGGRLPAQRDAAGEAYTTAPFTVPREPTATPEGQNGLRPGIRSTWVRARDRLDRSRTSGPLSTLLPV</sequence>
<evidence type="ECO:0000313" key="2">
    <source>
        <dbReference type="EMBL" id="GHE98831.1"/>
    </source>
</evidence>
<comment type="caution">
    <text evidence="2">The sequence shown here is derived from an EMBL/GenBank/DDBJ whole genome shotgun (WGS) entry which is preliminary data.</text>
</comment>
<organism evidence="2 3">
    <name type="scientific">Streptomyces fumanus</name>
    <dbReference type="NCBI Taxonomy" id="67302"/>
    <lineage>
        <taxon>Bacteria</taxon>
        <taxon>Bacillati</taxon>
        <taxon>Actinomycetota</taxon>
        <taxon>Actinomycetes</taxon>
        <taxon>Kitasatosporales</taxon>
        <taxon>Streptomycetaceae</taxon>
        <taxon>Streptomyces</taxon>
    </lineage>
</organism>
<protein>
    <recommendedName>
        <fullName evidence="4">Transposase</fullName>
    </recommendedName>
</protein>
<dbReference type="AlphaFoldDB" id="A0A919DYN1"/>
<evidence type="ECO:0000313" key="3">
    <source>
        <dbReference type="Proteomes" id="UP000630718"/>
    </source>
</evidence>
<evidence type="ECO:0000256" key="1">
    <source>
        <dbReference type="SAM" id="MobiDB-lite"/>
    </source>
</evidence>
<gene>
    <name evidence="2" type="ORF">GCM10018772_24150</name>
</gene>
<dbReference type="EMBL" id="BNBI01000004">
    <property type="protein sequence ID" value="GHE98831.1"/>
    <property type="molecule type" value="Genomic_DNA"/>
</dbReference>
<evidence type="ECO:0008006" key="4">
    <source>
        <dbReference type="Google" id="ProtNLM"/>
    </source>
</evidence>
<accession>A0A919DYN1</accession>
<reference evidence="2" key="2">
    <citation type="submission" date="2020-09" db="EMBL/GenBank/DDBJ databases">
        <authorList>
            <person name="Sun Q."/>
            <person name="Ohkuma M."/>
        </authorList>
    </citation>
    <scope>NUCLEOTIDE SEQUENCE</scope>
    <source>
        <strain evidence="2">JCM 4477</strain>
    </source>
</reference>
<name>A0A919DYN1_9ACTN</name>
<keyword evidence="3" id="KW-1185">Reference proteome</keyword>
<feature type="compositionally biased region" description="Basic and acidic residues" evidence="1">
    <location>
        <begin position="166"/>
        <end position="175"/>
    </location>
</feature>
<proteinExistence type="predicted"/>